<reference evidence="2" key="1">
    <citation type="journal article" date="2012" name="Nat. Biotechnol.">
        <title>Reference genome sequence of the model plant Setaria.</title>
        <authorList>
            <person name="Bennetzen J.L."/>
            <person name="Schmutz J."/>
            <person name="Wang H."/>
            <person name="Percifield R."/>
            <person name="Hawkins J."/>
            <person name="Pontaroli A.C."/>
            <person name="Estep M."/>
            <person name="Feng L."/>
            <person name="Vaughn J.N."/>
            <person name="Grimwood J."/>
            <person name="Jenkins J."/>
            <person name="Barry K."/>
            <person name="Lindquist E."/>
            <person name="Hellsten U."/>
            <person name="Deshpande S."/>
            <person name="Wang X."/>
            <person name="Wu X."/>
            <person name="Mitros T."/>
            <person name="Triplett J."/>
            <person name="Yang X."/>
            <person name="Ye C.Y."/>
            <person name="Mauro-Herrera M."/>
            <person name="Wang L."/>
            <person name="Li P."/>
            <person name="Sharma M."/>
            <person name="Sharma R."/>
            <person name="Ronald P.C."/>
            <person name="Panaud O."/>
            <person name="Kellogg E.A."/>
            <person name="Brutnell T.P."/>
            <person name="Doust A.N."/>
            <person name="Tuskan G.A."/>
            <person name="Rokhsar D."/>
            <person name="Devos K.M."/>
        </authorList>
    </citation>
    <scope>NUCLEOTIDE SEQUENCE [LARGE SCALE GENOMIC DNA]</scope>
    <source>
        <strain evidence="2">cv. Yugu1</strain>
    </source>
</reference>
<evidence type="ECO:0000313" key="1">
    <source>
        <dbReference type="EnsemblPlants" id="KQL07505"/>
    </source>
</evidence>
<dbReference type="Gramene" id="KQL07505">
    <property type="protein sequence ID" value="KQL07505"/>
    <property type="gene ID" value="SETIT_005219mg"/>
</dbReference>
<protein>
    <submittedName>
        <fullName evidence="1">Uncharacterized protein</fullName>
    </submittedName>
</protein>
<dbReference type="EMBL" id="AGNK02003343">
    <property type="status" value="NOT_ANNOTATED_CDS"/>
    <property type="molecule type" value="Genomic_DNA"/>
</dbReference>
<accession>K3XTG2</accession>
<dbReference type="HOGENOM" id="CLU_3280482_0_0_1"/>
<proteinExistence type="predicted"/>
<keyword evidence="2" id="KW-1185">Reference proteome</keyword>
<dbReference type="EnsemblPlants" id="KQL07505">
    <property type="protein sequence ID" value="KQL07505"/>
    <property type="gene ID" value="SETIT_005219mg"/>
</dbReference>
<dbReference type="AlphaFoldDB" id="K3XTG2"/>
<reference evidence="1" key="2">
    <citation type="submission" date="2018-08" db="UniProtKB">
        <authorList>
            <consortium name="EnsemblPlants"/>
        </authorList>
    </citation>
    <scope>IDENTIFICATION</scope>
    <source>
        <strain evidence="1">Yugu1</strain>
    </source>
</reference>
<organism evidence="1 2">
    <name type="scientific">Setaria italica</name>
    <name type="common">Foxtail millet</name>
    <name type="synonym">Panicum italicum</name>
    <dbReference type="NCBI Taxonomy" id="4555"/>
    <lineage>
        <taxon>Eukaryota</taxon>
        <taxon>Viridiplantae</taxon>
        <taxon>Streptophyta</taxon>
        <taxon>Embryophyta</taxon>
        <taxon>Tracheophyta</taxon>
        <taxon>Spermatophyta</taxon>
        <taxon>Magnoliopsida</taxon>
        <taxon>Liliopsida</taxon>
        <taxon>Poales</taxon>
        <taxon>Poaceae</taxon>
        <taxon>PACMAD clade</taxon>
        <taxon>Panicoideae</taxon>
        <taxon>Panicodae</taxon>
        <taxon>Paniceae</taxon>
        <taxon>Cenchrinae</taxon>
        <taxon>Setaria</taxon>
    </lineage>
</organism>
<dbReference type="Proteomes" id="UP000004995">
    <property type="component" value="Unassembled WGS sequence"/>
</dbReference>
<evidence type="ECO:0000313" key="2">
    <source>
        <dbReference type="Proteomes" id="UP000004995"/>
    </source>
</evidence>
<dbReference type="InParanoid" id="K3XTG2"/>
<sequence>MAARLLCDGDILRSCLCGINHSGSRPTSCTVRTRQAPVRQR</sequence>
<name>K3XTG2_SETIT</name>